<dbReference type="InParanoid" id="L2GP84"/>
<gene>
    <name evidence="5" type="ORF">VICG_00383</name>
</gene>
<dbReference type="SUPFAM" id="SSF52047">
    <property type="entry name" value="RNI-like"/>
    <property type="match status" value="2"/>
</dbReference>
<keyword evidence="6" id="KW-1185">Reference proteome</keyword>
<dbReference type="GO" id="GO:0005524">
    <property type="term" value="F:ATP binding"/>
    <property type="evidence" value="ECO:0007669"/>
    <property type="project" value="UniProtKB-KW"/>
</dbReference>
<name>L2GP84_VITCO</name>
<sequence>MKIDRVTNIIGILHSVLVENTKRSNEDRSDCAVSLKGMKMSNLEIYGSEDSSKTPVSLQEIILPDFIIVANALASKGQIDLRTQCSQSADVNFYDVYQHLGFITEECKSLDLSNMCLKRLPIKAIACMKNLKMLNVSYNPHLVLKNKDLRVLRERMEKIIFRGMGQIYLNQLIKLMKMPKLSYMDISYNDLSVMLYSDEFNFEIPGAKFQGLRMRSCQLDFNNFRMIVSKFRHLEILDVSENPRIGSTKPENKKIIFGNLKNTLKDLDMNFCRLDIEWMKSICDCKKLEKLNLSQNGEIGRVNPNSLDFCNLRRSLTELTMRDCNINLDWLKKICTFKQLSRLDASFNDEIGERITSEFDLGNLKGTLVELDLMKCDLNSNALSAICKLEKLEKLNLSRNSKIENSKVSEVDFGNLKGTLVELNLMKCGLSFNTLSAICRLEKLERLNINMNYSIGWAMLSNFDVGNLKGTLVELKAMECDLNLDGLKAICKLENLKSLDIGYNKMLGYGISSDFHFDNIRNTLVELKVDGCNLSLNGLKAICMLKKLEKLDVCWNVFLGQDMTSNFDFANIRSTLTELKLLCCGLNLDALKAVCKLDKLEKLDISFNQNIGQEMGLGFDFGNLANTLIELKAERCSLSIYGLRAIFKLKKLKRLDICWNLGIGRFITPGFDFENLESTLIELKMRCCDLDADILKATKNLKMLERLNIGYNLEIRRRLTSEFDFGSLTDTLVVLDLRRCQIDSTLHKTIRSKFKNTRVVF</sequence>
<dbReference type="RefSeq" id="XP_007603836.1">
    <property type="nucleotide sequence ID" value="XM_007603774.1"/>
</dbReference>
<dbReference type="PANTHER" id="PTHR48056">
    <property type="entry name" value="LRR RECEPTOR-LIKE SERINE/THREONINE-PROTEIN KINASE-RELATED"/>
    <property type="match status" value="1"/>
</dbReference>
<dbReference type="OrthoDB" id="1394818at2759"/>
<dbReference type="HOGENOM" id="CLU_366466_0_0_1"/>
<dbReference type="VEuPathDB" id="MicrosporidiaDB:VICG_00383"/>
<dbReference type="Gene3D" id="3.80.10.10">
    <property type="entry name" value="Ribonuclease Inhibitor"/>
    <property type="match status" value="4"/>
</dbReference>
<proteinExistence type="predicted"/>
<evidence type="ECO:0000256" key="3">
    <source>
        <dbReference type="ARBA" id="ARBA00022741"/>
    </source>
</evidence>
<dbReference type="STRING" id="993615.L2GP84"/>
<evidence type="ECO:0000313" key="6">
    <source>
        <dbReference type="Proteomes" id="UP000011082"/>
    </source>
</evidence>
<dbReference type="InterPro" id="IPR032675">
    <property type="entry name" value="LRR_dom_sf"/>
</dbReference>
<dbReference type="EMBL" id="JH370131">
    <property type="protein sequence ID" value="ELA42631.1"/>
    <property type="molecule type" value="Genomic_DNA"/>
</dbReference>
<dbReference type="GeneID" id="19881101"/>
<dbReference type="PANTHER" id="PTHR48056:SF81">
    <property type="entry name" value="RECEPTOR PROTEIN-TYROSINE KINASE CEPR1"/>
    <property type="match status" value="1"/>
</dbReference>
<protein>
    <submittedName>
        <fullName evidence="5">Uncharacterized protein</fullName>
    </submittedName>
</protein>
<dbReference type="Proteomes" id="UP000011082">
    <property type="component" value="Unassembled WGS sequence"/>
</dbReference>
<evidence type="ECO:0000256" key="1">
    <source>
        <dbReference type="ARBA" id="ARBA00022614"/>
    </source>
</evidence>
<accession>L2GP84</accession>
<keyword evidence="1" id="KW-0433">Leucine-rich repeat</keyword>
<evidence type="ECO:0000256" key="2">
    <source>
        <dbReference type="ARBA" id="ARBA00022737"/>
    </source>
</evidence>
<dbReference type="InterPro" id="IPR001611">
    <property type="entry name" value="Leu-rich_rpt"/>
</dbReference>
<keyword evidence="4" id="KW-0067">ATP-binding</keyword>
<dbReference type="Pfam" id="PF13516">
    <property type="entry name" value="LRR_6"/>
    <property type="match status" value="1"/>
</dbReference>
<dbReference type="AlphaFoldDB" id="L2GP84"/>
<keyword evidence="3" id="KW-0547">Nucleotide-binding</keyword>
<evidence type="ECO:0000256" key="4">
    <source>
        <dbReference type="ARBA" id="ARBA00022840"/>
    </source>
</evidence>
<reference evidence="6" key="1">
    <citation type="submission" date="2011-05" db="EMBL/GenBank/DDBJ databases">
        <title>The genome sequence of Vittaforma corneae strain ATCC 50505.</title>
        <authorList>
            <consortium name="The Broad Institute Genome Sequencing Platform"/>
            <person name="Cuomo C."/>
            <person name="Didier E."/>
            <person name="Bowers L."/>
            <person name="Young S.K."/>
            <person name="Zeng Q."/>
            <person name="Gargeya S."/>
            <person name="Fitzgerald M."/>
            <person name="Haas B."/>
            <person name="Abouelleil A."/>
            <person name="Alvarado L."/>
            <person name="Arachchi H.M."/>
            <person name="Berlin A."/>
            <person name="Chapman S.B."/>
            <person name="Gearin G."/>
            <person name="Goldberg J."/>
            <person name="Griggs A."/>
            <person name="Gujja S."/>
            <person name="Hansen M."/>
            <person name="Heiman D."/>
            <person name="Howarth C."/>
            <person name="Larimer J."/>
            <person name="Lui A."/>
            <person name="MacDonald P.J.P."/>
            <person name="McCowen C."/>
            <person name="Montmayeur A."/>
            <person name="Murphy C."/>
            <person name="Neiman D."/>
            <person name="Pearson M."/>
            <person name="Priest M."/>
            <person name="Roberts A."/>
            <person name="Saif S."/>
            <person name="Shea T."/>
            <person name="Sisk P."/>
            <person name="Stolte C."/>
            <person name="Sykes S."/>
            <person name="Wortman J."/>
            <person name="Nusbaum C."/>
            <person name="Birren B."/>
        </authorList>
    </citation>
    <scope>NUCLEOTIDE SEQUENCE [LARGE SCALE GENOMIC DNA]</scope>
    <source>
        <strain evidence="6">ATCC 50505</strain>
    </source>
</reference>
<dbReference type="InterPro" id="IPR050647">
    <property type="entry name" value="Plant_LRR-RLKs"/>
</dbReference>
<organism evidence="5 6">
    <name type="scientific">Vittaforma corneae (strain ATCC 50505)</name>
    <name type="common">Microsporidian parasite</name>
    <name type="synonym">Nosema corneum</name>
    <dbReference type="NCBI Taxonomy" id="993615"/>
    <lineage>
        <taxon>Eukaryota</taxon>
        <taxon>Fungi</taxon>
        <taxon>Fungi incertae sedis</taxon>
        <taxon>Microsporidia</taxon>
        <taxon>Nosematidae</taxon>
        <taxon>Vittaforma</taxon>
    </lineage>
</organism>
<evidence type="ECO:0000313" key="5">
    <source>
        <dbReference type="EMBL" id="ELA42631.1"/>
    </source>
</evidence>
<keyword evidence="2" id="KW-0677">Repeat</keyword>